<evidence type="ECO:0000256" key="1">
    <source>
        <dbReference type="ARBA" id="ARBA00023002"/>
    </source>
</evidence>
<dbReference type="InterPro" id="IPR050523">
    <property type="entry name" value="AKR_Detox_Biosynth"/>
</dbReference>
<dbReference type="PROSITE" id="PS00062">
    <property type="entry name" value="ALDOKETO_REDUCTASE_2"/>
    <property type="match status" value="1"/>
</dbReference>
<dbReference type="InterPro" id="IPR023210">
    <property type="entry name" value="NADP_OxRdtase_dom"/>
</dbReference>
<protein>
    <recommendedName>
        <fullName evidence="2">NADP-dependent oxidoreductase domain-containing protein</fullName>
    </recommendedName>
</protein>
<dbReference type="GO" id="GO:0016491">
    <property type="term" value="F:oxidoreductase activity"/>
    <property type="evidence" value="ECO:0007669"/>
    <property type="project" value="UniProtKB-KW"/>
</dbReference>
<dbReference type="SUPFAM" id="SSF51430">
    <property type="entry name" value="NAD(P)-linked oxidoreductase"/>
    <property type="match status" value="1"/>
</dbReference>
<evidence type="ECO:0000313" key="3">
    <source>
        <dbReference type="EMBL" id="RMY17123.1"/>
    </source>
</evidence>
<evidence type="ECO:0000259" key="2">
    <source>
        <dbReference type="Pfam" id="PF00248"/>
    </source>
</evidence>
<dbReference type="Proteomes" id="UP000271337">
    <property type="component" value="Unassembled WGS sequence"/>
</dbReference>
<proteinExistence type="predicted"/>
<feature type="domain" description="NADP-dependent oxidoreductase" evidence="2">
    <location>
        <begin position="10"/>
        <end position="311"/>
    </location>
</feature>
<dbReference type="InterPro" id="IPR018170">
    <property type="entry name" value="Aldo/ket_reductase_CS"/>
</dbReference>
<organism evidence="3 4">
    <name type="scientific">Hortaea werneckii</name>
    <name type="common">Black yeast</name>
    <name type="synonym">Cladosporium werneckii</name>
    <dbReference type="NCBI Taxonomy" id="91943"/>
    <lineage>
        <taxon>Eukaryota</taxon>
        <taxon>Fungi</taxon>
        <taxon>Dikarya</taxon>
        <taxon>Ascomycota</taxon>
        <taxon>Pezizomycotina</taxon>
        <taxon>Dothideomycetes</taxon>
        <taxon>Dothideomycetidae</taxon>
        <taxon>Mycosphaerellales</taxon>
        <taxon>Teratosphaeriaceae</taxon>
        <taxon>Hortaea</taxon>
    </lineage>
</organism>
<dbReference type="OrthoDB" id="2310150at2759"/>
<accession>A0A3M6ZPC5</accession>
<dbReference type="VEuPathDB" id="FungiDB:BTJ68_08067"/>
<reference evidence="3 4" key="1">
    <citation type="journal article" date="2018" name="BMC Genomics">
        <title>Genomic evidence for intraspecific hybridization in a clonal and extremely halotolerant yeast.</title>
        <authorList>
            <person name="Gostincar C."/>
            <person name="Stajich J.E."/>
            <person name="Zupancic J."/>
            <person name="Zalar P."/>
            <person name="Gunde-Cimerman N."/>
        </authorList>
    </citation>
    <scope>NUCLEOTIDE SEQUENCE [LARGE SCALE GENOMIC DNA]</scope>
    <source>
        <strain evidence="3 4">EXF-6669</strain>
    </source>
</reference>
<evidence type="ECO:0000313" key="4">
    <source>
        <dbReference type="Proteomes" id="UP000271337"/>
    </source>
</evidence>
<name>A0A3M6ZPC5_HORWE</name>
<dbReference type="Gene3D" id="3.20.20.100">
    <property type="entry name" value="NADP-dependent oxidoreductase domain"/>
    <property type="match status" value="1"/>
</dbReference>
<dbReference type="EMBL" id="QWIL01000599">
    <property type="protein sequence ID" value="RMY17123.1"/>
    <property type="molecule type" value="Genomic_DNA"/>
</dbReference>
<dbReference type="InterPro" id="IPR036812">
    <property type="entry name" value="NAD(P)_OxRdtase_dom_sf"/>
</dbReference>
<sequence>MTATQKTAVNIVFGAMTFGKEGAEQSRVHDADTAKAILDIFQKHGHSEIDTARAYGNGSSEEMLGDLQWQKRGLTMETKYYPTAGKGVPGSWDSELRHDPEGLRKNLMKSLEALKTDKVDMWYLHGPDRTTPYEVTMKAVNDLYKEGHFKRLGISNYQAWEVSQICEMCKTNGWKMPDVYQGVYNALHRSVEPELFPCLRHYGIAFYNYNPLAGGYLTSRYHRDDQDSSIEAGSRFDPNKWQGKMYRMRYWNDAYFNALDILRPVAKKHGLIEAECALRWMTHHSQLKRENGDAIIIGASSTKHIEQNLIDLEKGKVHSEIDGFAALTTVVGREHLLIMGRVSPRRIKESVNGSISHVRNRSFRGGR</sequence>
<dbReference type="PANTHER" id="PTHR43364">
    <property type="entry name" value="NADH-SPECIFIC METHYLGLYOXAL REDUCTASE-RELATED"/>
    <property type="match status" value="1"/>
</dbReference>
<dbReference type="Pfam" id="PF00248">
    <property type="entry name" value="Aldo_ket_red"/>
    <property type="match status" value="1"/>
</dbReference>
<dbReference type="PANTHER" id="PTHR43364:SF4">
    <property type="entry name" value="NAD(P)-LINKED OXIDOREDUCTASE SUPERFAMILY PROTEIN"/>
    <property type="match status" value="1"/>
</dbReference>
<keyword evidence="1" id="KW-0560">Oxidoreductase</keyword>
<comment type="caution">
    <text evidence="3">The sequence shown here is derived from an EMBL/GenBank/DDBJ whole genome shotgun (WGS) entry which is preliminary data.</text>
</comment>
<dbReference type="AlphaFoldDB" id="A0A3M6ZPC5"/>
<dbReference type="CDD" id="cd19075">
    <property type="entry name" value="AKR_AKR7A1-5"/>
    <property type="match status" value="1"/>
</dbReference>
<gene>
    <name evidence="3" type="ORF">D0867_06256</name>
</gene>